<dbReference type="InterPro" id="IPR012664">
    <property type="entry name" value="CHP02452"/>
</dbReference>
<dbReference type="PANTHER" id="PTHR35596:SF1">
    <property type="entry name" value="MICROBIAL-TYPE PARG CATALYTIC DOMAIN-CONTAINING PROTEIN"/>
    <property type="match status" value="1"/>
</dbReference>
<evidence type="ECO:0000313" key="2">
    <source>
        <dbReference type="EMBL" id="KAG9389650.1"/>
    </source>
</evidence>
<dbReference type="EMBL" id="JAHDYR010000069">
    <property type="protein sequence ID" value="KAG9389650.1"/>
    <property type="molecule type" value="Genomic_DNA"/>
</dbReference>
<name>A0A8J6E6K2_9EUKA</name>
<protein>
    <recommendedName>
        <fullName evidence="1">Microbial-type PARG catalytic domain-containing protein</fullName>
    </recommendedName>
</protein>
<dbReference type="NCBIfam" id="TIGR02452">
    <property type="entry name" value="TIGR02452 family protein"/>
    <property type="match status" value="1"/>
</dbReference>
<dbReference type="Gene3D" id="3.40.220.10">
    <property type="entry name" value="Leucine Aminopeptidase, subunit E, domain 1"/>
    <property type="match status" value="1"/>
</dbReference>
<evidence type="ECO:0000259" key="1">
    <source>
        <dbReference type="Pfam" id="PF10021"/>
    </source>
</evidence>
<sequence length="272" mass="28837">MNRGKRANLAQETLQILEKGFYTINGRNIDISAAMAAAKGSLTYYSPDNAPNVPQAPKGKHATTIEITDETTLEAAARLTATHPEQSVMVLNFASAKNPGGGFLGGSQAQEESLARSTGLYPCIVGHEIYEVGKACGTCLYTHAMTHCRDVPVIRNDSGALIEPFTVSVVSSAAVNRGALEAKNNTGELAQAQAVMDERARIMLNVCAAQGHDVLVLGAWGAGVFKNSSADIAKMFADLLLGDFEGSFRHVTFAIPAGNMKNQTAFKEAFSL</sequence>
<proteinExistence type="predicted"/>
<comment type="caution">
    <text evidence="2">The sequence shown here is derived from an EMBL/GenBank/DDBJ whole genome shotgun (WGS) entry which is preliminary data.</text>
</comment>
<dbReference type="Pfam" id="PF10021">
    <property type="entry name" value="PARG_cat_microb"/>
    <property type="match status" value="1"/>
</dbReference>
<dbReference type="PANTHER" id="PTHR35596">
    <property type="entry name" value="DUF2263 DOMAIN-CONTAINING PROTEIN"/>
    <property type="match status" value="1"/>
</dbReference>
<reference evidence="2" key="1">
    <citation type="submission" date="2021-05" db="EMBL/GenBank/DDBJ databases">
        <title>A free-living protist that lacks canonical eukaryotic 1 DNA replication and segregation systems.</title>
        <authorList>
            <person name="Salas-Leiva D.E."/>
            <person name="Tromer E.C."/>
            <person name="Curtis B.A."/>
            <person name="Jerlstrom-Hultqvist J."/>
            <person name="Kolisko M."/>
            <person name="Yi Z."/>
            <person name="Salas-Leiva J.S."/>
            <person name="Gallot-Lavallee L."/>
            <person name="Kops G.J.P.L."/>
            <person name="Archibald J.M."/>
            <person name="Simpson A.G.B."/>
            <person name="Roger A.J."/>
        </authorList>
    </citation>
    <scope>NUCLEOTIDE SEQUENCE</scope>
    <source>
        <strain evidence="2">BICM</strain>
    </source>
</reference>
<dbReference type="OrthoDB" id="9985428at2759"/>
<dbReference type="PIRSF" id="PIRSF014899">
    <property type="entry name" value="UCP014899"/>
    <property type="match status" value="1"/>
</dbReference>
<dbReference type="InterPro" id="IPR043472">
    <property type="entry name" value="Macro_dom-like"/>
</dbReference>
<evidence type="ECO:0000313" key="3">
    <source>
        <dbReference type="Proteomes" id="UP000717585"/>
    </source>
</evidence>
<gene>
    <name evidence="2" type="ORF">J8273_8949</name>
</gene>
<dbReference type="InterPro" id="IPR019261">
    <property type="entry name" value="PARG_cat_microbial"/>
</dbReference>
<accession>A0A8J6E6K2</accession>
<organism evidence="2 3">
    <name type="scientific">Carpediemonas membranifera</name>
    <dbReference type="NCBI Taxonomy" id="201153"/>
    <lineage>
        <taxon>Eukaryota</taxon>
        <taxon>Metamonada</taxon>
        <taxon>Carpediemonas-like organisms</taxon>
        <taxon>Carpediemonas</taxon>
    </lineage>
</organism>
<feature type="domain" description="Microbial-type PARG catalytic" evidence="1">
    <location>
        <begin position="10"/>
        <end position="156"/>
    </location>
</feature>
<keyword evidence="3" id="KW-1185">Reference proteome</keyword>
<dbReference type="Proteomes" id="UP000717585">
    <property type="component" value="Unassembled WGS sequence"/>
</dbReference>
<dbReference type="AlphaFoldDB" id="A0A8J6E6K2"/>